<name>A0A3G9JR89_9FIRM</name>
<comment type="similarity">
    <text evidence="1">Belongs to the CapA family.</text>
</comment>
<dbReference type="RefSeq" id="WP_125118278.1">
    <property type="nucleotide sequence ID" value="NZ_AP019309.1"/>
</dbReference>
<dbReference type="KEGG" id="ebm:SG0102_02580"/>
<dbReference type="InParanoid" id="A0A3G9JR89"/>
<dbReference type="OrthoDB" id="9810906at2"/>
<dbReference type="Gene3D" id="3.60.21.10">
    <property type="match status" value="1"/>
</dbReference>
<proteinExistence type="inferred from homology"/>
<dbReference type="InterPro" id="IPR052169">
    <property type="entry name" value="CW_Biosynth-Accessory"/>
</dbReference>
<keyword evidence="4" id="KW-1185">Reference proteome</keyword>
<dbReference type="SMART" id="SM00854">
    <property type="entry name" value="PGA_cap"/>
    <property type="match status" value="1"/>
</dbReference>
<dbReference type="Pfam" id="PF09587">
    <property type="entry name" value="PGA_cap"/>
    <property type="match status" value="1"/>
</dbReference>
<evidence type="ECO:0000313" key="3">
    <source>
        <dbReference type="EMBL" id="BBH25324.1"/>
    </source>
</evidence>
<dbReference type="CDD" id="cd07381">
    <property type="entry name" value="MPP_CapA"/>
    <property type="match status" value="1"/>
</dbReference>
<dbReference type="Proteomes" id="UP000268059">
    <property type="component" value="Chromosome"/>
</dbReference>
<evidence type="ECO:0000313" key="4">
    <source>
        <dbReference type="Proteomes" id="UP000268059"/>
    </source>
</evidence>
<feature type="domain" description="Capsule synthesis protein CapA" evidence="2">
    <location>
        <begin position="57"/>
        <end position="307"/>
    </location>
</feature>
<gene>
    <name evidence="3" type="ORF">SG0102_02580</name>
</gene>
<evidence type="ECO:0000256" key="1">
    <source>
        <dbReference type="ARBA" id="ARBA00005662"/>
    </source>
</evidence>
<evidence type="ECO:0000259" key="2">
    <source>
        <dbReference type="SMART" id="SM00854"/>
    </source>
</evidence>
<dbReference type="PANTHER" id="PTHR33393">
    <property type="entry name" value="POLYGLUTAMINE SYNTHESIS ACCESSORY PROTEIN RV0574C-RELATED"/>
    <property type="match status" value="1"/>
</dbReference>
<accession>A0A3G9JR89</accession>
<dbReference type="FunCoup" id="A0A3G9JR89">
    <property type="interactions" value="9"/>
</dbReference>
<dbReference type="InterPro" id="IPR029052">
    <property type="entry name" value="Metallo-depent_PP-like"/>
</dbReference>
<organism evidence="3 4">
    <name type="scientific">Intestinibaculum porci</name>
    <dbReference type="NCBI Taxonomy" id="2487118"/>
    <lineage>
        <taxon>Bacteria</taxon>
        <taxon>Bacillati</taxon>
        <taxon>Bacillota</taxon>
        <taxon>Erysipelotrichia</taxon>
        <taxon>Erysipelotrichales</taxon>
        <taxon>Erysipelotrichaceae</taxon>
        <taxon>Intestinibaculum</taxon>
    </lineage>
</organism>
<dbReference type="InterPro" id="IPR019079">
    <property type="entry name" value="Capsule_synth_CapA"/>
</dbReference>
<reference evidence="3 4" key="1">
    <citation type="submission" date="2018-11" db="EMBL/GenBank/DDBJ databases">
        <title>Novel Erysipelotrichaceae bacterium isolated from small intestine of a swine.</title>
        <authorList>
            <person name="Kim J.S."/>
            <person name="Choe H."/>
            <person name="Lee Y.R."/>
            <person name="Kim K.M."/>
            <person name="Park D.S."/>
        </authorList>
    </citation>
    <scope>NUCLEOTIDE SEQUENCE [LARGE SCALE GENOMIC DNA]</scope>
    <source>
        <strain evidence="3 4">SG0102</strain>
    </source>
</reference>
<protein>
    <recommendedName>
        <fullName evidence="2">Capsule synthesis protein CapA domain-containing protein</fullName>
    </recommendedName>
</protein>
<dbReference type="AlphaFoldDB" id="A0A3G9JR89"/>
<dbReference type="PANTHER" id="PTHR33393:SF12">
    <property type="entry name" value="CAPSULE BIOSYNTHESIS PROTEIN CAPA"/>
    <property type="match status" value="1"/>
</dbReference>
<dbReference type="SUPFAM" id="SSF56300">
    <property type="entry name" value="Metallo-dependent phosphatases"/>
    <property type="match status" value="1"/>
</dbReference>
<sequence length="390" mass="43831">MRRRLDLQFKCWIILLSSCLIMPTHVIVHKQVFVPQKQTVKKTIVQPKTVIKPVYANITAVGDTICHDRINAQAYSSINRQYHYSSLFTNIKSHFQGKDLCIANLETTINPRLPVHGYPNFNAPASLIDDLKALGIHMVSTANNHCLDTGYNGLVSTIDTLNAKKMDHTGTYKSAYDRDTILMKNLNGIQTAFLSFTYGTNHALAKSQSYSVNVINKDEMKRQIDLAKKAGAQAIVVSMHWGVEYQLKENQTQDDLAQFLIQNGVNVILGSHPHVLQPMKRLTVKDAQGQSHEGFVIYSLGNFFSSQVAPHTHESVILDIRLKKEKQVTVDQVHYTPLYNAQNGRSYTLYDLDQVISSYEKGNAPRYSAAFYNQAKKEKAQIASIMGGDL</sequence>
<dbReference type="EMBL" id="AP019309">
    <property type="protein sequence ID" value="BBH25324.1"/>
    <property type="molecule type" value="Genomic_DNA"/>
</dbReference>